<reference evidence="1 2" key="1">
    <citation type="submission" date="2019-07" db="EMBL/GenBank/DDBJ databases">
        <title>Whole genome shotgun sequence of Aliivibrio fischeri NBRC 101058.</title>
        <authorList>
            <person name="Hosoyama A."/>
            <person name="Uohara A."/>
            <person name="Ohji S."/>
            <person name="Ichikawa N."/>
        </authorList>
    </citation>
    <scope>NUCLEOTIDE SEQUENCE [LARGE SCALE GENOMIC DNA]</scope>
    <source>
        <strain evidence="1 2">NBRC 101058</strain>
    </source>
</reference>
<dbReference type="SUPFAM" id="SSF101756">
    <property type="entry name" value="Hypothetical protein YgiW"/>
    <property type="match status" value="1"/>
</dbReference>
<protein>
    <submittedName>
        <fullName evidence="1">Uncharacterized protein</fullName>
    </submittedName>
</protein>
<organism evidence="1 2">
    <name type="scientific">Aliivibrio fischeri</name>
    <name type="common">Vibrio fischeri</name>
    <dbReference type="NCBI Taxonomy" id="668"/>
    <lineage>
        <taxon>Bacteria</taxon>
        <taxon>Pseudomonadati</taxon>
        <taxon>Pseudomonadota</taxon>
        <taxon>Gammaproteobacteria</taxon>
        <taxon>Vibrionales</taxon>
        <taxon>Vibrionaceae</taxon>
        <taxon>Aliivibrio</taxon>
    </lineage>
</organism>
<dbReference type="Pfam" id="PF04076">
    <property type="entry name" value="BOF"/>
    <property type="match status" value="1"/>
</dbReference>
<dbReference type="NCBIfam" id="NF033674">
    <property type="entry name" value="stress_OB_fold"/>
    <property type="match status" value="1"/>
</dbReference>
<dbReference type="Proteomes" id="UP000321787">
    <property type="component" value="Unassembled WGS sequence"/>
</dbReference>
<dbReference type="InterPro" id="IPR036700">
    <property type="entry name" value="BOBF_sf"/>
</dbReference>
<dbReference type="RefSeq" id="WP_005420587.1">
    <property type="nucleotide sequence ID" value="NZ_BJTZ01000040.1"/>
</dbReference>
<dbReference type="InterPro" id="IPR005220">
    <property type="entry name" value="CarO-like"/>
</dbReference>
<evidence type="ECO:0000313" key="1">
    <source>
        <dbReference type="EMBL" id="GEK15774.1"/>
    </source>
</evidence>
<accession>A0A1E5AWG1</accession>
<dbReference type="Gene3D" id="2.40.50.200">
    <property type="entry name" value="Bacterial OB-fold"/>
    <property type="match status" value="1"/>
</dbReference>
<dbReference type="PANTHER" id="PTHR36571">
    <property type="entry name" value="PROTEIN YGIW"/>
    <property type="match status" value="1"/>
</dbReference>
<proteinExistence type="predicted"/>
<dbReference type="AlphaFoldDB" id="A0A1E5AWG1"/>
<evidence type="ECO:0000313" key="2">
    <source>
        <dbReference type="Proteomes" id="UP000321787"/>
    </source>
</evidence>
<dbReference type="PANTHER" id="PTHR36571:SF1">
    <property type="entry name" value="PROTEIN YGIW"/>
    <property type="match status" value="1"/>
</dbReference>
<comment type="caution">
    <text evidence="1">The sequence shown here is derived from an EMBL/GenBank/DDBJ whole genome shotgun (WGS) entry which is preliminary data.</text>
</comment>
<sequence>MKKIVLVSALVFASSSVFAAQNAPVKGGFTGPSSVSVSTVRAALDSDDDAAVVLTGYITSSLGNEEYQFKDATGEVRIEIDNKDWSGIEATPETKLVIHGEVDKEWTETTIDVNTVQLAK</sequence>
<gene>
    <name evidence="1" type="ORF">AFI02nite_38100</name>
</gene>
<dbReference type="EMBL" id="BJTZ01000040">
    <property type="protein sequence ID" value="GEK15774.1"/>
    <property type="molecule type" value="Genomic_DNA"/>
</dbReference>
<name>A0A1E5AWG1_ALIFS</name>